<reference evidence="1 2" key="1">
    <citation type="submission" date="2023-07" db="EMBL/GenBank/DDBJ databases">
        <title>Genomic Encyclopedia of Type Strains, Phase IV (KMG-IV): sequencing the most valuable type-strain genomes for metagenomic binning, comparative biology and taxonomic classification.</title>
        <authorList>
            <person name="Goeker M."/>
        </authorList>
    </citation>
    <scope>NUCLEOTIDE SEQUENCE [LARGE SCALE GENOMIC DNA]</scope>
    <source>
        <strain evidence="1 2">DSM 5896</strain>
    </source>
</reference>
<comment type="caution">
    <text evidence="1">The sequence shown here is derived from an EMBL/GenBank/DDBJ whole genome shotgun (WGS) entry which is preliminary data.</text>
</comment>
<dbReference type="RefSeq" id="WP_307427841.1">
    <property type="nucleotide sequence ID" value="NZ_JAUSVK010000001.1"/>
</dbReference>
<accession>A0ABU0FEM6</accession>
<dbReference type="Proteomes" id="UP001237448">
    <property type="component" value="Unassembled WGS sequence"/>
</dbReference>
<dbReference type="EMBL" id="JAUSVK010000001">
    <property type="protein sequence ID" value="MDQ0393065.1"/>
    <property type="molecule type" value="Genomic_DNA"/>
</dbReference>
<sequence>MTASPSRTSSQAAASVPRFSHESLAGGAPLTIDAIACNPRIARSIPAVGADYLLAVKGNQPTLQTAFEAADAGQADIDVDKGHGRIETRAISVLHQVDRLDGDRRFPSEARFLDARAVIRWMR</sequence>
<name>A0ABU0FEM6_9HYPH</name>
<protein>
    <submittedName>
        <fullName evidence="1">Uncharacterized protein</fullName>
    </submittedName>
</protein>
<organism evidence="1 2">
    <name type="scientific">Labrys monachus</name>
    <dbReference type="NCBI Taxonomy" id="217067"/>
    <lineage>
        <taxon>Bacteria</taxon>
        <taxon>Pseudomonadati</taxon>
        <taxon>Pseudomonadota</taxon>
        <taxon>Alphaproteobacteria</taxon>
        <taxon>Hyphomicrobiales</taxon>
        <taxon>Xanthobacteraceae</taxon>
        <taxon>Labrys</taxon>
    </lineage>
</organism>
<evidence type="ECO:0000313" key="2">
    <source>
        <dbReference type="Proteomes" id="UP001237448"/>
    </source>
</evidence>
<gene>
    <name evidence="1" type="ORF">J3R73_002857</name>
</gene>
<keyword evidence="2" id="KW-1185">Reference proteome</keyword>
<proteinExistence type="predicted"/>
<evidence type="ECO:0000313" key="1">
    <source>
        <dbReference type="EMBL" id="MDQ0393065.1"/>
    </source>
</evidence>